<dbReference type="EMBL" id="JAHHIF010000081">
    <property type="protein sequence ID" value="MBW4549055.1"/>
    <property type="molecule type" value="Genomic_DNA"/>
</dbReference>
<gene>
    <name evidence="1" type="ORF">KME25_32320</name>
</gene>
<proteinExistence type="predicted"/>
<dbReference type="Proteomes" id="UP000753908">
    <property type="component" value="Unassembled WGS sequence"/>
</dbReference>
<protein>
    <submittedName>
        <fullName evidence="1">Uncharacterized protein</fullName>
    </submittedName>
</protein>
<evidence type="ECO:0000313" key="2">
    <source>
        <dbReference type="Proteomes" id="UP000753908"/>
    </source>
</evidence>
<accession>A0A951PRR0</accession>
<name>A0A951PRR0_9CYAN</name>
<reference evidence="1" key="2">
    <citation type="journal article" date="2022" name="Microbiol. Resour. Announc.">
        <title>Metagenome Sequencing to Explore Phylogenomics of Terrestrial Cyanobacteria.</title>
        <authorList>
            <person name="Ward R.D."/>
            <person name="Stajich J.E."/>
            <person name="Johansen J.R."/>
            <person name="Huntemann M."/>
            <person name="Clum A."/>
            <person name="Foster B."/>
            <person name="Foster B."/>
            <person name="Roux S."/>
            <person name="Palaniappan K."/>
            <person name="Varghese N."/>
            <person name="Mukherjee S."/>
            <person name="Reddy T.B.K."/>
            <person name="Daum C."/>
            <person name="Copeland A."/>
            <person name="Chen I.A."/>
            <person name="Ivanova N.N."/>
            <person name="Kyrpides N.C."/>
            <person name="Shapiro N."/>
            <person name="Eloe-Fadrosh E.A."/>
            <person name="Pietrasiak N."/>
        </authorList>
    </citation>
    <scope>NUCLEOTIDE SEQUENCE</scope>
    <source>
        <strain evidence="1">CPER-KK1</strain>
    </source>
</reference>
<reference evidence="1" key="1">
    <citation type="submission" date="2021-05" db="EMBL/GenBank/DDBJ databases">
        <authorList>
            <person name="Pietrasiak N."/>
            <person name="Ward R."/>
            <person name="Stajich J.E."/>
            <person name="Kurbessoian T."/>
        </authorList>
    </citation>
    <scope>NUCLEOTIDE SEQUENCE</scope>
    <source>
        <strain evidence="1">CPER-KK1</strain>
    </source>
</reference>
<dbReference type="AlphaFoldDB" id="A0A951PRR0"/>
<comment type="caution">
    <text evidence="1">The sequence shown here is derived from an EMBL/GenBank/DDBJ whole genome shotgun (WGS) entry which is preliminary data.</text>
</comment>
<organism evidence="1 2">
    <name type="scientific">Symplocastrum torsivum CPER-KK1</name>
    <dbReference type="NCBI Taxonomy" id="450513"/>
    <lineage>
        <taxon>Bacteria</taxon>
        <taxon>Bacillati</taxon>
        <taxon>Cyanobacteriota</taxon>
        <taxon>Cyanophyceae</taxon>
        <taxon>Oscillatoriophycideae</taxon>
        <taxon>Oscillatoriales</taxon>
        <taxon>Microcoleaceae</taxon>
        <taxon>Symplocastrum</taxon>
    </lineage>
</organism>
<sequence>MKDLTTEEQRLFHLKQYLQDRADLIRKIYSKPDSKYAGFEELVLECGTVMEAKPLPTTLKRGLPKSCYWNSQQLAFKRKSLTYVEGYALAEDVPMAVAHAWLLTPEGHAIDPTWETPSICYLGVPFSTEWVKSVLKARKKRGRGDDLSIFECNYLEEYSLLKQGLPTDAYFKSPG</sequence>
<evidence type="ECO:0000313" key="1">
    <source>
        <dbReference type="EMBL" id="MBW4549055.1"/>
    </source>
</evidence>